<feature type="compositionally biased region" description="Low complexity" evidence="1">
    <location>
        <begin position="976"/>
        <end position="986"/>
    </location>
</feature>
<feature type="compositionally biased region" description="Basic and acidic residues" evidence="1">
    <location>
        <begin position="987"/>
        <end position="1000"/>
    </location>
</feature>
<keyword evidence="3" id="KW-1185">Reference proteome</keyword>
<feature type="region of interest" description="Disordered" evidence="1">
    <location>
        <begin position="959"/>
        <end position="1062"/>
    </location>
</feature>
<evidence type="ECO:0000313" key="3">
    <source>
        <dbReference type="Proteomes" id="UP001362999"/>
    </source>
</evidence>
<feature type="compositionally biased region" description="Low complexity" evidence="1">
    <location>
        <begin position="1040"/>
        <end position="1049"/>
    </location>
</feature>
<name>A0AAW0BQS6_9AGAR</name>
<protein>
    <recommendedName>
        <fullName evidence="4">Integrase catalytic domain-containing protein</fullName>
    </recommendedName>
</protein>
<dbReference type="EMBL" id="JAWWNJ010000029">
    <property type="protein sequence ID" value="KAK7027820.1"/>
    <property type="molecule type" value="Genomic_DNA"/>
</dbReference>
<gene>
    <name evidence="2" type="ORF">R3P38DRAFT_3354753</name>
</gene>
<comment type="caution">
    <text evidence="2">The sequence shown here is derived from an EMBL/GenBank/DDBJ whole genome shotgun (WGS) entry which is preliminary data.</text>
</comment>
<dbReference type="Proteomes" id="UP001362999">
    <property type="component" value="Unassembled WGS sequence"/>
</dbReference>
<sequence length="1372" mass="153657">MAPTAPKLTRKKGEATEKTLNCMYKHYPGYQARKWKEEMVCDRMGGVAIPNAPDVIASRYNVWVTETALTMATPRWRGLMGNGHKEVYSETETNINISLLYACFCLNIQIQDQNLNNLKIEDKSRLRRKQAGRQIQQAKRNEPMLFNLNPQAQLNLRTEAPRQVSEVLLRLGPGQQQLRIYNVPYVYQAMPPELKSAKNLGTLTANSLLCMSAFEFGTVQEQLRPHLKDAKSKFKTWDDKVKDHVDSWIKIYPSESRGENSQIRLQLTFEANIVEYVSLMYTESRHHGNSKASGPKTLPKGFPVLGPRFMPPSLLEAKKRSPANIQPTPLYMRPLNVVHPFYYNDFSCPQCDSTDIKWDSWTGGGARGVVHGVRCEERAIGYQLRCNECKRKYGQGGSEAGAKGPDNEKLGYSFATTNPKFWARRQHWEIPRGVPIFFHRCALTRELFDLIVELRPSTTSGKLAENIKQLHLLEYKQRELEYLEAFRTRFIPTLNFGSAAIPLQEFSAPRDTSGYNDESITDDLITDTFIEFSDRTRAVECSKYLRTLKGINFNSAQLKIKFVSDASPAICINLDTTFKATKKATVVDSTNERSNLMKGGILSVLNEVNQIVSWRFCQSESTKEIVELLEGLKKRFSVMGVDSPEMVTVDNCCHVRNGILEVFPLIKVLLDVHHLLMRYGAVVLNGSRNPRRSEVLKDLRNAIIKEPANKHSPARYWSQSEQVTRLSEAYDKWATRGGVWSAAAQNVHAAQMNHARRGCLARPRDDIASDGSRIEGSHKGWNSLQRAVASGLALHTALGHDYVLRRNISVALTGKTKYDNPFVKSTFGSHHIGLVDHTAGIWNALLTPGTVLVEHPRLEDVPSGEKFGIVRSSNADTFDGLFTIKPEPDDEDIEGQVLEELDAEVQGQVYAHQRAVLIEEFNLDPKSFEQPLELDASKPKLESVSRTIPTTPVVMTASSTSQVAQPFPPTAPFNLTVSTDDSSMDTTDSHPRGVKRKETAEDSLETSSAQANESSPKEKKARVEKPLYPIFAAPSPSQPVPSSSDISTTPVPPPMTAPTTTSPISIAELNKPLPIPRNTIGKLTPSQLLFESGTGINPLALKITYGEEFHLFMKLRKERQWKSFEMTPKRWAEDTILYNTRLKSLPNITSSPKHPRALVEKLTEIEPKIILRIRDKNYKSASGKTAYWTQHCGAVSLIKTEAGAASEGSSAASNRKPQTCSRCKTLKYPGESGSPENHKKLYCSDGFRPTLPQETVAPWPLPSGIFTDGIHFRPLAFLTHVREVYMRLFVENIKRDDLSLEDDAFMRLLNSRVVVVGKGNGSALEGAVLFKMFAAFSIPDTDDFPDDLIIDYNGSKHLFINSLRGTPLPPPE</sequence>
<feature type="compositionally biased region" description="Polar residues" evidence="1">
    <location>
        <begin position="1005"/>
        <end position="1014"/>
    </location>
</feature>
<proteinExistence type="predicted"/>
<evidence type="ECO:0000313" key="2">
    <source>
        <dbReference type="EMBL" id="KAK7027820.1"/>
    </source>
</evidence>
<evidence type="ECO:0000256" key="1">
    <source>
        <dbReference type="SAM" id="MobiDB-lite"/>
    </source>
</evidence>
<feature type="compositionally biased region" description="Basic and acidic residues" evidence="1">
    <location>
        <begin position="1015"/>
        <end position="1025"/>
    </location>
</feature>
<reference evidence="2 3" key="1">
    <citation type="journal article" date="2024" name="J Genomics">
        <title>Draft genome sequencing and assembly of Favolaschia claudopus CIRM-BRFM 2984 isolated from oak limbs.</title>
        <authorList>
            <person name="Navarro D."/>
            <person name="Drula E."/>
            <person name="Chaduli D."/>
            <person name="Cazenave R."/>
            <person name="Ahrendt S."/>
            <person name="Wang J."/>
            <person name="Lipzen A."/>
            <person name="Daum C."/>
            <person name="Barry K."/>
            <person name="Grigoriev I.V."/>
            <person name="Favel A."/>
            <person name="Rosso M.N."/>
            <person name="Martin F."/>
        </authorList>
    </citation>
    <scope>NUCLEOTIDE SEQUENCE [LARGE SCALE GENOMIC DNA]</scope>
    <source>
        <strain evidence="2 3">CIRM-BRFM 2984</strain>
    </source>
</reference>
<organism evidence="2 3">
    <name type="scientific">Favolaschia claudopus</name>
    <dbReference type="NCBI Taxonomy" id="2862362"/>
    <lineage>
        <taxon>Eukaryota</taxon>
        <taxon>Fungi</taxon>
        <taxon>Dikarya</taxon>
        <taxon>Basidiomycota</taxon>
        <taxon>Agaricomycotina</taxon>
        <taxon>Agaricomycetes</taxon>
        <taxon>Agaricomycetidae</taxon>
        <taxon>Agaricales</taxon>
        <taxon>Marasmiineae</taxon>
        <taxon>Mycenaceae</taxon>
        <taxon>Favolaschia</taxon>
    </lineage>
</organism>
<accession>A0AAW0BQS6</accession>
<evidence type="ECO:0008006" key="4">
    <source>
        <dbReference type="Google" id="ProtNLM"/>
    </source>
</evidence>